<evidence type="ECO:0000259" key="4">
    <source>
        <dbReference type="PROSITE" id="PS50850"/>
    </source>
</evidence>
<keyword evidence="3" id="KW-0472">Membrane</keyword>
<feature type="transmembrane region" description="Helical" evidence="3">
    <location>
        <begin position="370"/>
        <end position="394"/>
    </location>
</feature>
<proteinExistence type="predicted"/>
<feature type="transmembrane region" description="Helical" evidence="3">
    <location>
        <begin position="169"/>
        <end position="190"/>
    </location>
</feature>
<dbReference type="InterPro" id="IPR036259">
    <property type="entry name" value="MFS_trans_sf"/>
</dbReference>
<feature type="transmembrane region" description="Helical" evidence="3">
    <location>
        <begin position="64"/>
        <end position="88"/>
    </location>
</feature>
<dbReference type="GO" id="GO:0016020">
    <property type="term" value="C:membrane"/>
    <property type="evidence" value="ECO:0007669"/>
    <property type="project" value="UniProtKB-SubCell"/>
</dbReference>
<dbReference type="SUPFAM" id="SSF103473">
    <property type="entry name" value="MFS general substrate transporter"/>
    <property type="match status" value="1"/>
</dbReference>
<feature type="transmembrane region" description="Helical" evidence="3">
    <location>
        <begin position="197"/>
        <end position="216"/>
    </location>
</feature>
<feature type="transmembrane region" description="Helical" evidence="3">
    <location>
        <begin position="345"/>
        <end position="364"/>
    </location>
</feature>
<dbReference type="InterPro" id="IPR050327">
    <property type="entry name" value="Proton-linked_MCT"/>
</dbReference>
<dbReference type="InterPro" id="IPR011701">
    <property type="entry name" value="MFS"/>
</dbReference>
<keyword evidence="3" id="KW-0812">Transmembrane</keyword>
<protein>
    <submittedName>
        <fullName evidence="5">Putative monocarboxylate transporter</fullName>
    </submittedName>
</protein>
<feature type="domain" description="Major facilitator superfamily (MFS) profile" evidence="4">
    <location>
        <begin position="64"/>
        <end position="460"/>
    </location>
</feature>
<organism evidence="5">
    <name type="scientific">Nyssomyia neivai</name>
    <dbReference type="NCBI Taxonomy" id="330878"/>
    <lineage>
        <taxon>Eukaryota</taxon>
        <taxon>Metazoa</taxon>
        <taxon>Ecdysozoa</taxon>
        <taxon>Arthropoda</taxon>
        <taxon>Hexapoda</taxon>
        <taxon>Insecta</taxon>
        <taxon>Pterygota</taxon>
        <taxon>Neoptera</taxon>
        <taxon>Endopterygota</taxon>
        <taxon>Diptera</taxon>
        <taxon>Nematocera</taxon>
        <taxon>Psychodoidea</taxon>
        <taxon>Psychodidae</taxon>
        <taxon>Nyssomyia</taxon>
    </lineage>
</organism>
<feature type="transmembrane region" description="Helical" evidence="3">
    <location>
        <begin position="138"/>
        <end position="157"/>
    </location>
</feature>
<dbReference type="EMBL" id="GFDF01009221">
    <property type="protein sequence ID" value="JAV04863.1"/>
    <property type="molecule type" value="Transcribed_RNA"/>
</dbReference>
<dbReference type="AlphaFoldDB" id="A0A1L8DEH1"/>
<keyword evidence="3" id="KW-1133">Transmembrane helix</keyword>
<dbReference type="Pfam" id="PF07690">
    <property type="entry name" value="MFS_1"/>
    <property type="match status" value="1"/>
</dbReference>
<dbReference type="PANTHER" id="PTHR11360">
    <property type="entry name" value="MONOCARBOXYLATE TRANSPORTER"/>
    <property type="match status" value="1"/>
</dbReference>
<comment type="subcellular location">
    <subcellularLocation>
        <location evidence="1">Membrane</location>
        <topology evidence="1">Multi-pass membrane protein</topology>
    </subcellularLocation>
</comment>
<dbReference type="PANTHER" id="PTHR11360:SF312">
    <property type="entry name" value="KARMOISIN, ISOFORM B"/>
    <property type="match status" value="1"/>
</dbReference>
<evidence type="ECO:0000256" key="2">
    <source>
        <dbReference type="SAM" id="MobiDB-lite"/>
    </source>
</evidence>
<evidence type="ECO:0000256" key="1">
    <source>
        <dbReference type="ARBA" id="ARBA00004141"/>
    </source>
</evidence>
<dbReference type="PROSITE" id="PS50850">
    <property type="entry name" value="MFS"/>
    <property type="match status" value="1"/>
</dbReference>
<feature type="transmembrane region" description="Helical" evidence="3">
    <location>
        <begin position="228"/>
        <end position="249"/>
    </location>
</feature>
<dbReference type="InterPro" id="IPR020846">
    <property type="entry name" value="MFS_dom"/>
</dbReference>
<feature type="transmembrane region" description="Helical" evidence="3">
    <location>
        <begin position="281"/>
        <end position="300"/>
    </location>
</feature>
<dbReference type="FunFam" id="1.20.1250.20:FF:000413">
    <property type="entry name" value="Karmoisin, isoform B"/>
    <property type="match status" value="1"/>
</dbReference>
<reference evidence="5" key="1">
    <citation type="submission" date="2016-12" db="EMBL/GenBank/DDBJ databases">
        <title>An insight into the sialome and mialome of the sand fly, Nyssomyia neivai.</title>
        <authorList>
            <person name="Sebastian V."/>
            <person name="Goulart T.M."/>
            <person name="Oliveira W."/>
            <person name="Calvo E."/>
            <person name="Oliveira L.F."/>
            <person name="Pinto M.C."/>
            <person name="Rosselino A.M."/>
            <person name="Ribeiro J.M."/>
        </authorList>
    </citation>
    <scope>NUCLEOTIDE SEQUENCE</scope>
</reference>
<evidence type="ECO:0000256" key="3">
    <source>
        <dbReference type="SAM" id="Phobius"/>
    </source>
</evidence>
<feature type="region of interest" description="Disordered" evidence="2">
    <location>
        <begin position="25"/>
        <end position="57"/>
    </location>
</feature>
<feature type="compositionally biased region" description="Basic and acidic residues" evidence="2">
    <location>
        <begin position="45"/>
        <end position="57"/>
    </location>
</feature>
<feature type="transmembrane region" description="Helical" evidence="3">
    <location>
        <begin position="108"/>
        <end position="129"/>
    </location>
</feature>
<dbReference type="Gene3D" id="1.20.1250.20">
    <property type="entry name" value="MFS general substrate transporter like domains"/>
    <property type="match status" value="2"/>
</dbReference>
<accession>A0A1L8DEH1</accession>
<sequence length="520" mass="56205">MTEGELLQENGAAFGNGDVRISNGCLSNERHNKQPKVVAAGTSGPRDRPASVEMKEPPDGGTRAWLIVISSFFCNGIIFGVINTYSVIYLRLQEELKMRGDPEASSKSALVGSLTIGSTFLLSPVAGILTDKIGLRQTAILGGILTSCGLLASSFVTHNINALYLTYGIMYGFGAALTYTPCLSILGYYFKRYLGKVNGFVTAGSSVFTAIFPFLINWLISSYGLSTALRVEAAISSLIILCALLYTPLTPKTTQTRVRSEAAPPARKSLINVDNWKKKRYVIWALSIPVALFGYFVPYVHMSKFITVAFAGNDINLPVMCLGIASGVGRLVFGFIADLPKINRILLQQVSFCFIGIMTMFLPITSSYALLLVFVLAMGLFDGCFISLIGPISFDICGPKGASQAIGFLLGLCSFPLTLGPPIAGMLFDHTGSYTLPFILAGIPPLVGATTMFLIRCVKDESIGTEMHDKDVEHPLAKSAWDDEERPFDDRKYCNGKVPHTLERKASLASAESLNDVANN</sequence>
<feature type="transmembrane region" description="Helical" evidence="3">
    <location>
        <begin position="406"/>
        <end position="428"/>
    </location>
</feature>
<name>A0A1L8DEH1_9DIPT</name>
<feature type="transmembrane region" description="Helical" evidence="3">
    <location>
        <begin position="434"/>
        <end position="455"/>
    </location>
</feature>
<evidence type="ECO:0000313" key="5">
    <source>
        <dbReference type="EMBL" id="JAV04863.1"/>
    </source>
</evidence>
<dbReference type="GO" id="GO:0022857">
    <property type="term" value="F:transmembrane transporter activity"/>
    <property type="evidence" value="ECO:0007669"/>
    <property type="project" value="InterPro"/>
</dbReference>
<feature type="transmembrane region" description="Helical" evidence="3">
    <location>
        <begin position="315"/>
        <end position="333"/>
    </location>
</feature>